<keyword evidence="6" id="KW-1185">Reference proteome</keyword>
<evidence type="ECO:0000256" key="1">
    <source>
        <dbReference type="ARBA" id="ARBA00009226"/>
    </source>
</evidence>
<dbReference type="SUPFAM" id="SSF101801">
    <property type="entry name" value="Surface presentation of antigens (SPOA)"/>
    <property type="match status" value="1"/>
</dbReference>
<dbReference type="GO" id="GO:0003774">
    <property type="term" value="F:cytoskeletal motor activity"/>
    <property type="evidence" value="ECO:0007669"/>
    <property type="project" value="InterPro"/>
</dbReference>
<name>A0A1H0EFJ3_9PSED</name>
<proteinExistence type="inferred from homology"/>
<evidence type="ECO:0000313" key="5">
    <source>
        <dbReference type="Proteomes" id="UP000182470"/>
    </source>
</evidence>
<accession>A0A1H0EFJ3</accession>
<sequence>MIMSALTPPLVEAARVAALHRLGRGLRMPFHVGDQQGAFVLEPGRAPEGVSPVWVESALGVLAFSEPDAMFSLMGECPVTLAEVGNDPKSWFWELFQHHLSPQVQALFGYLRVLPAPEKLGFGCRFTVVLGPSKVAGYLWLAPQSLLAMCAAGTWLSTASPLPASFPLAIAVTLGRLSLPIAQLRGVRAGDVLMLEHAFFDVQGHGHLNIGSQRLQGRIDDEAGPLCLNLIAIEEASMDEGFVIEEVPGPEFDQPVEDVFGRELFDDLSMALTVRCGALNLTLGELRNLAPGAVLGISGYAPGLAGLYYGERPIGQGQLVEVDGRLGLQLSRVVFSR</sequence>
<evidence type="ECO:0000259" key="2">
    <source>
        <dbReference type="Pfam" id="PF01052"/>
    </source>
</evidence>
<comment type="similarity">
    <text evidence="1">Belongs to the FliN/MopA/SpaO family.</text>
</comment>
<dbReference type="GO" id="GO:0071978">
    <property type="term" value="P:bacterial-type flagellum-dependent swarming motility"/>
    <property type="evidence" value="ECO:0007669"/>
    <property type="project" value="TreeGrafter"/>
</dbReference>
<dbReference type="AlphaFoldDB" id="A0A1H0EFJ3"/>
<dbReference type="GO" id="GO:0009425">
    <property type="term" value="C:bacterial-type flagellum basal body"/>
    <property type="evidence" value="ECO:0007669"/>
    <property type="project" value="InterPro"/>
</dbReference>
<dbReference type="OrthoDB" id="6516509at2"/>
<dbReference type="Gene3D" id="2.30.330.10">
    <property type="entry name" value="SpoA-like"/>
    <property type="match status" value="1"/>
</dbReference>
<dbReference type="PANTHER" id="PTHR30034">
    <property type="entry name" value="FLAGELLAR MOTOR SWITCH PROTEIN FLIM"/>
    <property type="match status" value="1"/>
</dbReference>
<dbReference type="EMBL" id="LT629704">
    <property type="protein sequence ID" value="SDN81090.1"/>
    <property type="molecule type" value="Genomic_DNA"/>
</dbReference>
<dbReference type="InterPro" id="IPR036429">
    <property type="entry name" value="SpoA-like_sf"/>
</dbReference>
<dbReference type="Pfam" id="PF01052">
    <property type="entry name" value="FliMN_C"/>
    <property type="match status" value="1"/>
</dbReference>
<protein>
    <submittedName>
        <fullName evidence="4">Type III secretion protein Q</fullName>
    </submittedName>
    <submittedName>
        <fullName evidence="3">Type III secretion protein hrcQa</fullName>
    </submittedName>
</protein>
<dbReference type="Proteomes" id="UP000182470">
    <property type="component" value="Chromosome I"/>
</dbReference>
<dbReference type="Proteomes" id="UP000748067">
    <property type="component" value="Unassembled WGS sequence"/>
</dbReference>
<gene>
    <name evidence="3" type="primary">hrcQa</name>
    <name evidence="3" type="ORF">PSAN_06250</name>
    <name evidence="4" type="ORF">SAMN04490179_5989</name>
</gene>
<reference evidence="4 5" key="2">
    <citation type="submission" date="2016-10" db="EMBL/GenBank/DDBJ databases">
        <authorList>
            <person name="de Groot N.N."/>
        </authorList>
    </citation>
    <scope>NUCLEOTIDE SEQUENCE [LARGE SCALE GENOMIC DNA]</scope>
    <source>
        <strain evidence="4 5">BS2772</strain>
    </source>
</reference>
<evidence type="ECO:0000313" key="4">
    <source>
        <dbReference type="EMBL" id="SDN81090.1"/>
    </source>
</evidence>
<dbReference type="InterPro" id="IPR001172">
    <property type="entry name" value="FliN_T3SS_HrcQb"/>
</dbReference>
<feature type="domain" description="Flagellar motor switch protein FliN-like C-terminal" evidence="2">
    <location>
        <begin position="265"/>
        <end position="334"/>
    </location>
</feature>
<dbReference type="PANTHER" id="PTHR30034:SF6">
    <property type="entry name" value="YOP PROTEINS TRANSLOCATION PROTEIN Q"/>
    <property type="match status" value="1"/>
</dbReference>
<dbReference type="InterPro" id="IPR001543">
    <property type="entry name" value="FliN-like_C"/>
</dbReference>
<dbReference type="RefSeq" id="WP_083360270.1">
    <property type="nucleotide sequence ID" value="NZ_JBJGXR010000006.1"/>
</dbReference>
<reference evidence="3 6" key="1">
    <citation type="submission" date="2015-01" db="EMBL/GenBank/DDBJ databases">
        <title>Genome Sequence of Pseudomonas antarctica CMS 35.</title>
        <authorList>
            <person name="Voget S."/>
            <person name="Chow J."/>
            <person name="Daniel R."/>
            <person name="Streit W."/>
        </authorList>
    </citation>
    <scope>NUCLEOTIDE SEQUENCE [LARGE SCALE GENOMIC DNA]</scope>
    <source>
        <strain evidence="3 6">CMS 35</strain>
    </source>
</reference>
<dbReference type="EMBL" id="JXDI01000001">
    <property type="protein sequence ID" value="KAF2408238.1"/>
    <property type="molecule type" value="Genomic_DNA"/>
</dbReference>
<dbReference type="PRINTS" id="PR00956">
    <property type="entry name" value="FLGMOTORFLIN"/>
</dbReference>
<evidence type="ECO:0000313" key="3">
    <source>
        <dbReference type="EMBL" id="KAF2408238.1"/>
    </source>
</evidence>
<evidence type="ECO:0000313" key="6">
    <source>
        <dbReference type="Proteomes" id="UP000748067"/>
    </source>
</evidence>
<organism evidence="4 5">
    <name type="scientific">Pseudomonas antarctica</name>
    <dbReference type="NCBI Taxonomy" id="219572"/>
    <lineage>
        <taxon>Bacteria</taxon>
        <taxon>Pseudomonadati</taxon>
        <taxon>Pseudomonadota</taxon>
        <taxon>Gammaproteobacteria</taxon>
        <taxon>Pseudomonadales</taxon>
        <taxon>Pseudomonadaceae</taxon>
        <taxon>Pseudomonas</taxon>
    </lineage>
</organism>
<dbReference type="GO" id="GO:0050918">
    <property type="term" value="P:positive chemotaxis"/>
    <property type="evidence" value="ECO:0007669"/>
    <property type="project" value="TreeGrafter"/>
</dbReference>